<proteinExistence type="predicted"/>
<dbReference type="EMBL" id="KZ819708">
    <property type="protein sequence ID" value="PWN53811.1"/>
    <property type="molecule type" value="Genomic_DNA"/>
</dbReference>
<evidence type="ECO:0000313" key="2">
    <source>
        <dbReference type="Proteomes" id="UP000245626"/>
    </source>
</evidence>
<dbReference type="Proteomes" id="UP000245626">
    <property type="component" value="Unassembled WGS sequence"/>
</dbReference>
<name>A0ACD0P6X5_9BASI</name>
<protein>
    <submittedName>
        <fullName evidence="1">ATP12-domain-containing protein</fullName>
    </submittedName>
</protein>
<gene>
    <name evidence="1" type="ORF">IE53DRAFT_338166</name>
</gene>
<accession>A0ACD0P6X5</accession>
<organism evidence="1 2">
    <name type="scientific">Violaceomyces palustris</name>
    <dbReference type="NCBI Taxonomy" id="1673888"/>
    <lineage>
        <taxon>Eukaryota</taxon>
        <taxon>Fungi</taxon>
        <taxon>Dikarya</taxon>
        <taxon>Basidiomycota</taxon>
        <taxon>Ustilaginomycotina</taxon>
        <taxon>Ustilaginomycetes</taxon>
        <taxon>Violaceomycetales</taxon>
        <taxon>Violaceomycetaceae</taxon>
        <taxon>Violaceomyces</taxon>
    </lineage>
</organism>
<evidence type="ECO:0000313" key="1">
    <source>
        <dbReference type="EMBL" id="PWN53811.1"/>
    </source>
</evidence>
<keyword evidence="2" id="KW-1185">Reference proteome</keyword>
<sequence>MSLRRCINCATSLAGDFTKSRTAFQRLPQQLTLSTSQFTRLPTLCPSPNRPRLFTTCIPKPSLPPQPSSKEPATSKAERTLKRFWKKVSVKFNPPSAEVQPHYTVLLDNRPLKTPGGSILRVPHDRPLLASLISHEWNEAKVLKPHTLPFTSLTARAIDGLTLEEDRKKVCSDLLKYFQTDTICFHEDHPPALVRLQKERWDPLLDWIRNEFKVQVKTFQDLLGNNQTLETLEVFSKHLSNLHPIDLAAFERGVLTTKSFMIPVALLSGHLTVEQAAQAAEVEVASQIERWGEVEDSHDVDHADLRRQLGSVSCASKVGKSGTVV</sequence>
<reference evidence="1 2" key="1">
    <citation type="journal article" date="2018" name="Mol. Biol. Evol.">
        <title>Broad Genomic Sampling Reveals a Smut Pathogenic Ancestry of the Fungal Clade Ustilaginomycotina.</title>
        <authorList>
            <person name="Kijpornyongpan T."/>
            <person name="Mondo S.J."/>
            <person name="Barry K."/>
            <person name="Sandor L."/>
            <person name="Lee J."/>
            <person name="Lipzen A."/>
            <person name="Pangilinan J."/>
            <person name="LaButti K."/>
            <person name="Hainaut M."/>
            <person name="Henrissat B."/>
            <person name="Grigoriev I.V."/>
            <person name="Spatafora J.W."/>
            <person name="Aime M.C."/>
        </authorList>
    </citation>
    <scope>NUCLEOTIDE SEQUENCE [LARGE SCALE GENOMIC DNA]</scope>
    <source>
        <strain evidence="1 2">SA 807</strain>
    </source>
</reference>